<comment type="caution">
    <text evidence="2">The sequence shown here is derived from an EMBL/GenBank/DDBJ whole genome shotgun (WGS) entry which is preliminary data.</text>
</comment>
<reference evidence="2" key="1">
    <citation type="journal article" date="2014" name="Front. Microbiol.">
        <title>High frequency of phylogenetically diverse reductive dehalogenase-homologous genes in deep subseafloor sedimentary metagenomes.</title>
        <authorList>
            <person name="Kawai M."/>
            <person name="Futagami T."/>
            <person name="Toyoda A."/>
            <person name="Takaki Y."/>
            <person name="Nishi S."/>
            <person name="Hori S."/>
            <person name="Arai W."/>
            <person name="Tsubouchi T."/>
            <person name="Morono Y."/>
            <person name="Uchiyama I."/>
            <person name="Ito T."/>
            <person name="Fujiyama A."/>
            <person name="Inagaki F."/>
            <person name="Takami H."/>
        </authorList>
    </citation>
    <scope>NUCLEOTIDE SEQUENCE</scope>
    <source>
        <strain evidence="2">Expedition CK06-06</strain>
    </source>
</reference>
<gene>
    <name evidence="2" type="ORF">S03H2_59516</name>
</gene>
<name>X1JX60_9ZZZZ</name>
<dbReference type="AlphaFoldDB" id="X1JX60"/>
<feature type="transmembrane region" description="Helical" evidence="1">
    <location>
        <begin position="6"/>
        <end position="30"/>
    </location>
</feature>
<evidence type="ECO:0000313" key="2">
    <source>
        <dbReference type="EMBL" id="GAH82854.1"/>
    </source>
</evidence>
<dbReference type="EMBL" id="BARU01038273">
    <property type="protein sequence ID" value="GAH82854.1"/>
    <property type="molecule type" value="Genomic_DNA"/>
</dbReference>
<proteinExistence type="predicted"/>
<organism evidence="2">
    <name type="scientific">marine sediment metagenome</name>
    <dbReference type="NCBI Taxonomy" id="412755"/>
    <lineage>
        <taxon>unclassified sequences</taxon>
        <taxon>metagenomes</taxon>
        <taxon>ecological metagenomes</taxon>
    </lineage>
</organism>
<accession>X1JX60</accession>
<keyword evidence="1" id="KW-0812">Transmembrane</keyword>
<keyword evidence="1" id="KW-0472">Membrane</keyword>
<keyword evidence="1" id="KW-1133">Transmembrane helix</keyword>
<evidence type="ECO:0000256" key="1">
    <source>
        <dbReference type="SAM" id="Phobius"/>
    </source>
</evidence>
<sequence length="41" mass="4943">LLIWFLYILCIVFFIPALPYLILTVFTVLLEEEDEDEDENH</sequence>
<protein>
    <submittedName>
        <fullName evidence="2">Uncharacterized protein</fullName>
    </submittedName>
</protein>
<feature type="non-terminal residue" evidence="2">
    <location>
        <position position="1"/>
    </location>
</feature>